<protein>
    <submittedName>
        <fullName evidence="1">Uncharacterized protein</fullName>
    </submittedName>
</protein>
<dbReference type="RefSeq" id="WP_090727526.1">
    <property type="nucleotide sequence ID" value="NZ_JBHTKX010000008.1"/>
</dbReference>
<comment type="caution">
    <text evidence="1">The sequence shown here is derived from an EMBL/GenBank/DDBJ whole genome shotgun (WGS) entry which is preliminary data.</text>
</comment>
<name>A0ABW3Q2F7_9BACL</name>
<keyword evidence="2" id="KW-1185">Reference proteome</keyword>
<dbReference type="Proteomes" id="UP001597169">
    <property type="component" value="Unassembled WGS sequence"/>
</dbReference>
<gene>
    <name evidence="1" type="ORF">ACFQ3J_24760</name>
</gene>
<dbReference type="EMBL" id="JBHTKX010000008">
    <property type="protein sequence ID" value="MFD1131337.1"/>
    <property type="molecule type" value="Genomic_DNA"/>
</dbReference>
<proteinExistence type="predicted"/>
<reference evidence="2" key="1">
    <citation type="journal article" date="2019" name="Int. J. Syst. Evol. Microbiol.">
        <title>The Global Catalogue of Microorganisms (GCM) 10K type strain sequencing project: providing services to taxonomists for standard genome sequencing and annotation.</title>
        <authorList>
            <consortium name="The Broad Institute Genomics Platform"/>
            <consortium name="The Broad Institute Genome Sequencing Center for Infectious Disease"/>
            <person name="Wu L."/>
            <person name="Ma J."/>
        </authorList>
    </citation>
    <scope>NUCLEOTIDE SEQUENCE [LARGE SCALE GENOMIC DNA]</scope>
    <source>
        <strain evidence="2">CCUG 53519</strain>
    </source>
</reference>
<sequence length="155" mass="18066">MIEHVKYTHCDKLLHTAEEIEKNESILCHQTGIKKKGSYDCFYALAYKLRNQSQIPHKYFEIESLLLYNVSLSSDPNRYQEYAVYKRAEDDSYTKVESITVNGPSSVSNLARILMSINKQPISNFVDQIKAYDDMLTGHEFEIFKQRFADFEAAY</sequence>
<accession>A0ABW3Q2F7</accession>
<evidence type="ECO:0000313" key="1">
    <source>
        <dbReference type="EMBL" id="MFD1131337.1"/>
    </source>
</evidence>
<organism evidence="1 2">
    <name type="scientific">Paenibacillus provencensis</name>
    <dbReference type="NCBI Taxonomy" id="441151"/>
    <lineage>
        <taxon>Bacteria</taxon>
        <taxon>Bacillati</taxon>
        <taxon>Bacillota</taxon>
        <taxon>Bacilli</taxon>
        <taxon>Bacillales</taxon>
        <taxon>Paenibacillaceae</taxon>
        <taxon>Paenibacillus</taxon>
    </lineage>
</organism>
<evidence type="ECO:0000313" key="2">
    <source>
        <dbReference type="Proteomes" id="UP001597169"/>
    </source>
</evidence>